<dbReference type="GO" id="GO:0005385">
    <property type="term" value="F:zinc ion transmembrane transporter activity"/>
    <property type="evidence" value="ECO:0007669"/>
    <property type="project" value="InterPro"/>
</dbReference>
<evidence type="ECO:0000256" key="4">
    <source>
        <dbReference type="ARBA" id="ARBA00022989"/>
    </source>
</evidence>
<dbReference type="Gene3D" id="1.20.1510.10">
    <property type="entry name" value="Cation efflux protein transmembrane domain"/>
    <property type="match status" value="2"/>
</dbReference>
<evidence type="ECO:0000259" key="8">
    <source>
        <dbReference type="Pfam" id="PF01545"/>
    </source>
</evidence>
<dbReference type="AlphaFoldDB" id="A0A1M5IF28"/>
<feature type="transmembrane region" description="Helical" evidence="7">
    <location>
        <begin position="322"/>
        <end position="339"/>
    </location>
</feature>
<dbReference type="GO" id="GO:0016020">
    <property type="term" value="C:membrane"/>
    <property type="evidence" value="ECO:0007669"/>
    <property type="project" value="UniProtKB-SubCell"/>
</dbReference>
<dbReference type="OrthoDB" id="271709at2"/>
<dbReference type="InterPro" id="IPR045316">
    <property type="entry name" value="Msc2-like"/>
</dbReference>
<dbReference type="NCBIfam" id="NF033827">
    <property type="entry name" value="CDF_efflux_DmeF"/>
    <property type="match status" value="1"/>
</dbReference>
<keyword evidence="5" id="KW-0406">Ion transport</keyword>
<keyword evidence="2" id="KW-0813">Transport</keyword>
<evidence type="ECO:0000256" key="5">
    <source>
        <dbReference type="ARBA" id="ARBA00023065"/>
    </source>
</evidence>
<keyword evidence="6 7" id="KW-0472">Membrane</keyword>
<protein>
    <submittedName>
        <fullName evidence="9">Cation diffusion facilitator family transporter</fullName>
    </submittedName>
</protein>
<feature type="transmembrane region" description="Helical" evidence="7">
    <location>
        <begin position="62"/>
        <end position="78"/>
    </location>
</feature>
<dbReference type="GO" id="GO:0006882">
    <property type="term" value="P:intracellular zinc ion homeostasis"/>
    <property type="evidence" value="ECO:0007669"/>
    <property type="project" value="InterPro"/>
</dbReference>
<dbReference type="PANTHER" id="PTHR45755">
    <property type="match status" value="1"/>
</dbReference>
<evidence type="ECO:0000256" key="2">
    <source>
        <dbReference type="ARBA" id="ARBA00022448"/>
    </source>
</evidence>
<evidence type="ECO:0000313" key="10">
    <source>
        <dbReference type="Proteomes" id="UP000190675"/>
    </source>
</evidence>
<evidence type="ECO:0000256" key="6">
    <source>
        <dbReference type="ARBA" id="ARBA00023136"/>
    </source>
</evidence>
<feature type="transmembrane region" description="Helical" evidence="7">
    <location>
        <begin position="290"/>
        <end position="310"/>
    </location>
</feature>
<evidence type="ECO:0000256" key="3">
    <source>
        <dbReference type="ARBA" id="ARBA00022692"/>
    </source>
</evidence>
<evidence type="ECO:0000256" key="1">
    <source>
        <dbReference type="ARBA" id="ARBA00004141"/>
    </source>
</evidence>
<sequence length="425" mass="46325">MSDAEELFQFPPHDHVFLGKDHDKAERRTWAVIVLCTIMMIAEIIGGALFGSLALIADGLHMSTHAGALLLAALAYTYARKYANDRSFSFGTGKFGDLAGYSSAIVLAMIALLIGYEAVSRLLNPVSISFNEAIPIAVLGLAVNVASAWLLSGGHHHDRGHGHSHGHSHGHEDEARRIALGSSILDIKVFEDGVPPRFRVRAEGGELPAADLTIETTRPNGSRQLFVFEDRGDYLESRDEIPEPHAFLASIRLMQAGRPHERELEFEEHDHDDAHGHGGAHHRDNNMRAAIVHVMADAAVSVLVIAGLLLARAFGWLWMDPLAGFIGALVIANWSVGLLRDTGGILLDRTPDPRMAEKVRGLIEADGDRVTDLHLWRLGPGHLGAIVCVATTGERKAADYRQRLARFADLSHVTVEVQHSQSFKG</sequence>
<name>A0A1M5IF28_9BRAD</name>
<organism evidence="9 10">
    <name type="scientific">Bradyrhizobium erythrophlei</name>
    <dbReference type="NCBI Taxonomy" id="1437360"/>
    <lineage>
        <taxon>Bacteria</taxon>
        <taxon>Pseudomonadati</taxon>
        <taxon>Pseudomonadota</taxon>
        <taxon>Alphaproteobacteria</taxon>
        <taxon>Hyphomicrobiales</taxon>
        <taxon>Nitrobacteraceae</taxon>
        <taxon>Bradyrhizobium</taxon>
    </lineage>
</organism>
<feature type="transmembrane region" description="Helical" evidence="7">
    <location>
        <begin position="98"/>
        <end position="116"/>
    </location>
</feature>
<evidence type="ECO:0000256" key="7">
    <source>
        <dbReference type="SAM" id="Phobius"/>
    </source>
</evidence>
<proteinExistence type="predicted"/>
<gene>
    <name evidence="9" type="ORF">SAMN05444169_1521</name>
</gene>
<comment type="subcellular location">
    <subcellularLocation>
        <location evidence="1">Membrane</location>
        <topology evidence="1">Multi-pass membrane protein</topology>
    </subcellularLocation>
</comment>
<dbReference type="SUPFAM" id="SSF161111">
    <property type="entry name" value="Cation efflux protein transmembrane domain-like"/>
    <property type="match status" value="1"/>
</dbReference>
<dbReference type="EMBL" id="LT670818">
    <property type="protein sequence ID" value="SHG26847.1"/>
    <property type="molecule type" value="Genomic_DNA"/>
</dbReference>
<dbReference type="InterPro" id="IPR058533">
    <property type="entry name" value="Cation_efflux_TM"/>
</dbReference>
<dbReference type="Pfam" id="PF01545">
    <property type="entry name" value="Cation_efflux"/>
    <property type="match status" value="1"/>
</dbReference>
<dbReference type="PANTHER" id="PTHR45755:SF4">
    <property type="entry name" value="ZINC TRANSPORTER 7"/>
    <property type="match status" value="1"/>
</dbReference>
<keyword evidence="4 7" id="KW-1133">Transmembrane helix</keyword>
<keyword evidence="3 7" id="KW-0812">Transmembrane</keyword>
<dbReference type="RefSeq" id="WP_079565427.1">
    <property type="nucleotide sequence ID" value="NZ_LT670818.1"/>
</dbReference>
<feature type="transmembrane region" description="Helical" evidence="7">
    <location>
        <begin position="30"/>
        <end position="56"/>
    </location>
</feature>
<dbReference type="InterPro" id="IPR027469">
    <property type="entry name" value="Cation_efflux_TMD_sf"/>
</dbReference>
<evidence type="ECO:0000313" key="9">
    <source>
        <dbReference type="EMBL" id="SHG26847.1"/>
    </source>
</evidence>
<dbReference type="InterPro" id="IPR002524">
    <property type="entry name" value="Cation_efflux"/>
</dbReference>
<dbReference type="NCBIfam" id="TIGR01297">
    <property type="entry name" value="CDF"/>
    <property type="match status" value="1"/>
</dbReference>
<dbReference type="Proteomes" id="UP000190675">
    <property type="component" value="Chromosome I"/>
</dbReference>
<feature type="transmembrane region" description="Helical" evidence="7">
    <location>
        <begin position="128"/>
        <end position="151"/>
    </location>
</feature>
<feature type="domain" description="Cation efflux protein transmembrane" evidence="8">
    <location>
        <begin position="30"/>
        <end position="347"/>
    </location>
</feature>
<reference evidence="9 10" key="1">
    <citation type="submission" date="2016-11" db="EMBL/GenBank/DDBJ databases">
        <authorList>
            <person name="Jaros S."/>
            <person name="Januszkiewicz K."/>
            <person name="Wedrychowicz H."/>
        </authorList>
    </citation>
    <scope>NUCLEOTIDE SEQUENCE [LARGE SCALE GENOMIC DNA]</scope>
    <source>
        <strain evidence="9 10">GAS242</strain>
    </source>
</reference>
<accession>A0A1M5IF28</accession>